<evidence type="ECO:0000313" key="2">
    <source>
        <dbReference type="EMBL" id="WML86835.1"/>
    </source>
</evidence>
<evidence type="ECO:0000313" key="1">
    <source>
        <dbReference type="EMBL" id="MDQ5770487.1"/>
    </source>
</evidence>
<organism evidence="2">
    <name type="scientific">Thiothrix subterranea</name>
    <dbReference type="NCBI Taxonomy" id="2735563"/>
    <lineage>
        <taxon>Bacteria</taxon>
        <taxon>Pseudomonadati</taxon>
        <taxon>Pseudomonadota</taxon>
        <taxon>Gammaproteobacteria</taxon>
        <taxon>Thiotrichales</taxon>
        <taxon>Thiotrichaceae</taxon>
        <taxon>Thiothrix</taxon>
    </lineage>
</organism>
<proteinExistence type="predicted"/>
<dbReference type="EMBL" id="JAVFKN010000031">
    <property type="protein sequence ID" value="MDQ5770487.1"/>
    <property type="molecule type" value="Genomic_DNA"/>
</dbReference>
<gene>
    <name evidence="1" type="ORF">RCC75_18310</name>
    <name evidence="2" type="ORF">RCG00_21455</name>
</gene>
<dbReference type="Proteomes" id="UP001229862">
    <property type="component" value="Chromosome"/>
</dbReference>
<name>A0AA51MMV4_9GAMM</name>
<protein>
    <submittedName>
        <fullName evidence="2">Uncharacterized protein</fullName>
    </submittedName>
</protein>
<dbReference type="RefSeq" id="WP_308136191.1">
    <property type="nucleotide sequence ID" value="NZ_CP133197.1"/>
</dbReference>
<reference evidence="2 3" key="1">
    <citation type="submission" date="2023-08" db="EMBL/GenBank/DDBJ databases">
        <title>New molecular markers tilS and rpoB for phylogenetic and monitoring studies of the genus Thiothrix biodiversity.</title>
        <authorList>
            <person name="Ravin N.V."/>
            <person name="Smolyakov D."/>
            <person name="Markov N.D."/>
            <person name="Beletsky A.V."/>
            <person name="Mardanov A.V."/>
            <person name="Rudenko T.S."/>
            <person name="Grabovich M.Y."/>
        </authorList>
    </citation>
    <scope>NUCLEOTIDE SEQUENCE</scope>
    <source>
        <strain evidence="2">DNT52</strain>
        <strain evidence="1 3">H33</strain>
    </source>
</reference>
<accession>A0AA51MMV4</accession>
<dbReference type="Proteomes" id="UP001223336">
    <property type="component" value="Unassembled WGS sequence"/>
</dbReference>
<dbReference type="AlphaFoldDB" id="A0AA51MMV4"/>
<keyword evidence="3" id="KW-1185">Reference proteome</keyword>
<dbReference type="EMBL" id="CP133217">
    <property type="protein sequence ID" value="WML86835.1"/>
    <property type="molecule type" value="Genomic_DNA"/>
</dbReference>
<evidence type="ECO:0000313" key="3">
    <source>
        <dbReference type="Proteomes" id="UP001223336"/>
    </source>
</evidence>
<sequence>MSKPNTTGAIVAPIPFEDRVKLVHEEIQRRKSEANPDNATHFVARLWVSWLNRNVLNAEVAL</sequence>